<reference evidence="1 2" key="1">
    <citation type="journal article" date="2015" name="Genome Announc.">
        <title>Complete Genome Sequence of Microcystis aeruginosa NIES-2549, a Bloom-Forming Cyanobacterium from Lake Kasumigaura, Japan.</title>
        <authorList>
            <person name="Yamaguchi H."/>
            <person name="Suzuki S."/>
            <person name="Tanabe Y."/>
            <person name="Osana Y."/>
            <person name="Shimura Y."/>
            <person name="Ishida K."/>
            <person name="Kawachi M."/>
        </authorList>
    </citation>
    <scope>NUCLEOTIDE SEQUENCE [LARGE SCALE GENOMIC DNA]</scope>
    <source>
        <strain evidence="1 2">NIES-2549</strain>
    </source>
</reference>
<name>A0A0F6U6K2_MICAE</name>
<dbReference type="Proteomes" id="UP000034103">
    <property type="component" value="Chromosome"/>
</dbReference>
<dbReference type="AlphaFoldDB" id="A0A0F6U6K2"/>
<gene>
    <name evidence="1" type="ORF">MYAER_3321</name>
</gene>
<dbReference type="EMBL" id="CP011304">
    <property type="protein sequence ID" value="AKE65659.1"/>
    <property type="molecule type" value="Genomic_DNA"/>
</dbReference>
<sequence>MYGIFQGHHVFSLNDNLQGQCRERFHLHPSPILKIPKSLKILMLTRK</sequence>
<evidence type="ECO:0000313" key="2">
    <source>
        <dbReference type="Proteomes" id="UP000034103"/>
    </source>
</evidence>
<accession>A0A0F6U6K2</accession>
<organism evidence="1 2">
    <name type="scientific">Microcystis aeruginosa NIES-2549</name>
    <dbReference type="NCBI Taxonomy" id="1641812"/>
    <lineage>
        <taxon>Bacteria</taxon>
        <taxon>Bacillati</taxon>
        <taxon>Cyanobacteriota</taxon>
        <taxon>Cyanophyceae</taxon>
        <taxon>Oscillatoriophycideae</taxon>
        <taxon>Chroococcales</taxon>
        <taxon>Microcystaceae</taxon>
        <taxon>Microcystis</taxon>
    </lineage>
</organism>
<dbReference type="HOGENOM" id="CLU_3170199_0_0_3"/>
<proteinExistence type="predicted"/>
<protein>
    <submittedName>
        <fullName evidence="1">Uncharacterized protein</fullName>
    </submittedName>
</protein>
<evidence type="ECO:0000313" key="1">
    <source>
        <dbReference type="EMBL" id="AKE65659.1"/>
    </source>
</evidence>